<dbReference type="GO" id="GO:0046677">
    <property type="term" value="P:response to antibiotic"/>
    <property type="evidence" value="ECO:0007669"/>
    <property type="project" value="InterPro"/>
</dbReference>
<dbReference type="InterPro" id="IPR014622">
    <property type="entry name" value="UCP036794_erythomycin"/>
</dbReference>
<dbReference type="SUPFAM" id="SSF159501">
    <property type="entry name" value="EreA/ChaN-like"/>
    <property type="match status" value="1"/>
</dbReference>
<dbReference type="PANTHER" id="PTHR31299:SF0">
    <property type="entry name" value="ESTERASE, PUTATIVE (AFU_ORTHOLOGUE AFUA_1G05850)-RELATED"/>
    <property type="match status" value="1"/>
</dbReference>
<dbReference type="STRING" id="76728.AQ490_06265"/>
<feature type="signal peptide" evidence="1">
    <location>
        <begin position="1"/>
        <end position="16"/>
    </location>
</feature>
<evidence type="ECO:0000313" key="2">
    <source>
        <dbReference type="EMBL" id="KRV47633.1"/>
    </source>
</evidence>
<gene>
    <name evidence="2" type="ORF">AQ490_06265</name>
</gene>
<dbReference type="Gene3D" id="1.20.1440.30">
    <property type="entry name" value="Biosynthetic Protein domain"/>
    <property type="match status" value="1"/>
</dbReference>
<dbReference type="Pfam" id="PF05139">
    <property type="entry name" value="Erythro_esteras"/>
    <property type="match status" value="1"/>
</dbReference>
<dbReference type="AlphaFoldDB" id="A0A0T6LP17"/>
<dbReference type="InterPro" id="IPR052036">
    <property type="entry name" value="Hydrolase/PRTase-associated"/>
</dbReference>
<dbReference type="CDD" id="cd14728">
    <property type="entry name" value="Ere-like"/>
    <property type="match status" value="1"/>
</dbReference>
<dbReference type="eggNOG" id="COG2312">
    <property type="taxonomic scope" value="Bacteria"/>
</dbReference>
<proteinExistence type="predicted"/>
<organism evidence="2 3">
    <name type="scientific">Wenjunlia vitaminophila</name>
    <name type="common">Streptomyces vitaminophilus</name>
    <dbReference type="NCBI Taxonomy" id="76728"/>
    <lineage>
        <taxon>Bacteria</taxon>
        <taxon>Bacillati</taxon>
        <taxon>Actinomycetota</taxon>
        <taxon>Actinomycetes</taxon>
        <taxon>Kitasatosporales</taxon>
        <taxon>Streptomycetaceae</taxon>
        <taxon>Wenjunlia</taxon>
    </lineage>
</organism>
<keyword evidence="3" id="KW-1185">Reference proteome</keyword>
<sequence length="435" mass="49117">MLLAVLSVLCVPPARAGGASPDPVVAALTRAAHPLRTTEPTGGTADLAPLGRAVGSSVIVSVGEATHGSHQFFTLQDRVFRYLVRHKHFTSFAREAGWNAGQRINDWVLTGRGDIRQIMREVFQSSDRLWNNQEYLDLFRWMRAHNVLHARKVQFTGNDIAPVEPQLYDRVLDYVARELPELYPAVEELYSGHPTGSVLAATREFTARPQDERLDLARRAQQVYALLKAHRPARYSAAFEWVLQDARVIAQDTRFYSFDSSDDAQLIQQDLYRDSQMAANLTWWYEHTRSKTLLAAHDGHVAYVSNSPYYPRPEGAFLRDQFGKRYTSIRTSFGGGSFLAYDADSVQTPVPLDVFTVGPPAPDSNEYTLNKVPYRDYLLDLRTVRPPARKWLTVARPTYEIGVLWPVPLPDTALRPSSDLLIHLRHVDAAHLLPE</sequence>
<dbReference type="Proteomes" id="UP000050867">
    <property type="component" value="Unassembled WGS sequence"/>
</dbReference>
<dbReference type="Gene3D" id="3.30.1870.10">
    <property type="entry name" value="EreA-like, domain 2"/>
    <property type="match status" value="1"/>
</dbReference>
<name>A0A0T6LP17_WENVI</name>
<protein>
    <recommendedName>
        <fullName evidence="4">Erythromycin esterase</fullName>
    </recommendedName>
</protein>
<accession>A0A0T6LP17</accession>
<dbReference type="Gene3D" id="3.40.1660.10">
    <property type="entry name" value="EreA-like (biosynthetic domain)"/>
    <property type="match status" value="1"/>
</dbReference>
<evidence type="ECO:0008006" key="4">
    <source>
        <dbReference type="Google" id="ProtNLM"/>
    </source>
</evidence>
<keyword evidence="1" id="KW-0732">Signal</keyword>
<dbReference type="PIRSF" id="PIRSF036794">
    <property type="entry name" value="UCP_erythr_ester"/>
    <property type="match status" value="1"/>
</dbReference>
<dbReference type="PANTHER" id="PTHR31299">
    <property type="entry name" value="ESTERASE, PUTATIVE (AFU_ORTHOLOGUE AFUA_1G05850)-RELATED"/>
    <property type="match status" value="1"/>
</dbReference>
<evidence type="ECO:0000313" key="3">
    <source>
        <dbReference type="Proteomes" id="UP000050867"/>
    </source>
</evidence>
<comment type="caution">
    <text evidence="2">The sequence shown here is derived from an EMBL/GenBank/DDBJ whole genome shotgun (WGS) entry which is preliminary data.</text>
</comment>
<dbReference type="EMBL" id="LLZU01000036">
    <property type="protein sequence ID" value="KRV47633.1"/>
    <property type="molecule type" value="Genomic_DNA"/>
</dbReference>
<dbReference type="InterPro" id="IPR007815">
    <property type="entry name" value="Emycin_Estase"/>
</dbReference>
<feature type="chain" id="PRO_5038638924" description="Erythromycin esterase" evidence="1">
    <location>
        <begin position="17"/>
        <end position="435"/>
    </location>
</feature>
<evidence type="ECO:0000256" key="1">
    <source>
        <dbReference type="SAM" id="SignalP"/>
    </source>
</evidence>
<reference evidence="2 3" key="1">
    <citation type="submission" date="2015-10" db="EMBL/GenBank/DDBJ databases">
        <title>Draft genome sequence of pyrrolomycin-producing Streptomyces vitaminophilus.</title>
        <authorList>
            <person name="Graham D.E."/>
            <person name="Mahan K.M."/>
            <person name="Klingeman D.M."/>
            <person name="Hettich R.L."/>
            <person name="Parry R.J."/>
        </authorList>
    </citation>
    <scope>NUCLEOTIDE SEQUENCE [LARGE SCALE GENOMIC DNA]</scope>
    <source>
        <strain evidence="2 3">ATCC 31673</strain>
    </source>
</reference>